<feature type="chain" id="PRO_5015676200" evidence="1">
    <location>
        <begin position="21"/>
        <end position="151"/>
    </location>
</feature>
<sequence>MKTKFILCAFVAVLSTSCLSTKSTLQNVDDSAKVPELLDKETYKLTDFSKNEKYAYDEDYPVNVGFGKLADGPLNERRFLNALAGPKGEKITYTRIGSCCPFPSNKSELGGGLIDQYEIVWEGQTKPVTLYLNMYEKGKVEVPVGFTLKKK</sequence>
<gene>
    <name evidence="2" type="ORF">FK004_16585</name>
</gene>
<protein>
    <submittedName>
        <fullName evidence="2">2-dehydro-3-deoxyphosphooctonate aldolase</fullName>
    </submittedName>
</protein>
<keyword evidence="3" id="KW-1185">Reference proteome</keyword>
<keyword evidence="1" id="KW-0732">Signal</keyword>
<evidence type="ECO:0000256" key="1">
    <source>
        <dbReference type="SAM" id="SignalP"/>
    </source>
</evidence>
<feature type="signal peptide" evidence="1">
    <location>
        <begin position="1"/>
        <end position="20"/>
    </location>
</feature>
<dbReference type="EMBL" id="CP020919">
    <property type="protein sequence ID" value="AWG27377.1"/>
    <property type="molecule type" value="Genomic_DNA"/>
</dbReference>
<dbReference type="KEGG" id="fki:FK004_16585"/>
<dbReference type="PROSITE" id="PS51257">
    <property type="entry name" value="PROKAR_LIPOPROTEIN"/>
    <property type="match status" value="1"/>
</dbReference>
<dbReference type="AlphaFoldDB" id="A0A2S1LUE4"/>
<name>A0A2S1LUE4_9FLAO</name>
<accession>A0A2S1LUE4</accession>
<dbReference type="OrthoDB" id="5522619at2"/>
<evidence type="ECO:0000313" key="2">
    <source>
        <dbReference type="EMBL" id="AWG27377.1"/>
    </source>
</evidence>
<organism evidence="2 3">
    <name type="scientific">Flavobacterium kingsejongi</name>
    <dbReference type="NCBI Taxonomy" id="1678728"/>
    <lineage>
        <taxon>Bacteria</taxon>
        <taxon>Pseudomonadati</taxon>
        <taxon>Bacteroidota</taxon>
        <taxon>Flavobacteriia</taxon>
        <taxon>Flavobacteriales</taxon>
        <taxon>Flavobacteriaceae</taxon>
        <taxon>Flavobacterium</taxon>
    </lineage>
</organism>
<proteinExistence type="predicted"/>
<reference evidence="2 3" key="1">
    <citation type="submission" date="2017-04" db="EMBL/GenBank/DDBJ databases">
        <title>Complete genome sequence of Flavobacterium kingsejong AJ004.</title>
        <authorList>
            <person name="Lee P.C."/>
        </authorList>
    </citation>
    <scope>NUCLEOTIDE SEQUENCE [LARGE SCALE GENOMIC DNA]</scope>
    <source>
        <strain evidence="2 3">AJ004</strain>
    </source>
</reference>
<dbReference type="Proteomes" id="UP000244677">
    <property type="component" value="Chromosome"/>
</dbReference>
<evidence type="ECO:0000313" key="3">
    <source>
        <dbReference type="Proteomes" id="UP000244677"/>
    </source>
</evidence>